<sequence>MSEIQIFKSDAFGRIRTILQDGNILFCGKDVAEALGYTNTKDALSKHCKGVAFRYPLQTPGGTQEARFITEGDVYRLITHSRLPAAEQFESWVFGGEHDV</sequence>
<proteinExistence type="predicted"/>
<organism evidence="2 3">
    <name type="scientific">Candidatus Ruthenibacterium merdavium</name>
    <dbReference type="NCBI Taxonomy" id="2838752"/>
    <lineage>
        <taxon>Bacteria</taxon>
        <taxon>Bacillati</taxon>
        <taxon>Bacillota</taxon>
        <taxon>Clostridia</taxon>
        <taxon>Eubacteriales</taxon>
        <taxon>Oscillospiraceae</taxon>
        <taxon>Ruthenibacterium</taxon>
    </lineage>
</organism>
<evidence type="ECO:0000313" key="3">
    <source>
        <dbReference type="Proteomes" id="UP000823918"/>
    </source>
</evidence>
<dbReference type="PROSITE" id="PS51750">
    <property type="entry name" value="BRO_N"/>
    <property type="match status" value="1"/>
</dbReference>
<feature type="domain" description="Bro-N" evidence="1">
    <location>
        <begin position="1"/>
        <end position="100"/>
    </location>
</feature>
<evidence type="ECO:0000259" key="1">
    <source>
        <dbReference type="PROSITE" id="PS51750"/>
    </source>
</evidence>
<dbReference type="Pfam" id="PF02498">
    <property type="entry name" value="Bro-N"/>
    <property type="match status" value="1"/>
</dbReference>
<dbReference type="PANTHER" id="PTHR36180">
    <property type="entry name" value="DNA-BINDING PROTEIN-RELATED-RELATED"/>
    <property type="match status" value="1"/>
</dbReference>
<dbReference type="PANTHER" id="PTHR36180:SF2">
    <property type="entry name" value="BRO FAMILY PROTEIN"/>
    <property type="match status" value="1"/>
</dbReference>
<gene>
    <name evidence="2" type="ORF">H9698_10400</name>
</gene>
<dbReference type="AlphaFoldDB" id="A0A9D2TLJ0"/>
<reference evidence="2" key="1">
    <citation type="journal article" date="2021" name="PeerJ">
        <title>Extensive microbial diversity within the chicken gut microbiome revealed by metagenomics and culture.</title>
        <authorList>
            <person name="Gilroy R."/>
            <person name="Ravi A."/>
            <person name="Getino M."/>
            <person name="Pursley I."/>
            <person name="Horton D.L."/>
            <person name="Alikhan N.F."/>
            <person name="Baker D."/>
            <person name="Gharbi K."/>
            <person name="Hall N."/>
            <person name="Watson M."/>
            <person name="Adriaenssens E.M."/>
            <person name="Foster-Nyarko E."/>
            <person name="Jarju S."/>
            <person name="Secka A."/>
            <person name="Antonio M."/>
            <person name="Oren A."/>
            <person name="Chaudhuri R.R."/>
            <person name="La Ragione R."/>
            <person name="Hildebrand F."/>
            <person name="Pallen M.J."/>
        </authorList>
    </citation>
    <scope>NUCLEOTIDE SEQUENCE</scope>
    <source>
        <strain evidence="2">5933</strain>
    </source>
</reference>
<reference evidence="2" key="2">
    <citation type="submission" date="2021-04" db="EMBL/GenBank/DDBJ databases">
        <authorList>
            <person name="Gilroy R."/>
        </authorList>
    </citation>
    <scope>NUCLEOTIDE SEQUENCE</scope>
    <source>
        <strain evidence="2">5933</strain>
    </source>
</reference>
<protein>
    <submittedName>
        <fullName evidence="2">Bro-N domain-containing protein</fullName>
    </submittedName>
</protein>
<dbReference type="Proteomes" id="UP000823918">
    <property type="component" value="Unassembled WGS sequence"/>
</dbReference>
<name>A0A9D2TLJ0_9FIRM</name>
<dbReference type="SMART" id="SM01040">
    <property type="entry name" value="Bro-N"/>
    <property type="match status" value="1"/>
</dbReference>
<evidence type="ECO:0000313" key="2">
    <source>
        <dbReference type="EMBL" id="HJC73183.1"/>
    </source>
</evidence>
<accession>A0A9D2TLJ0</accession>
<comment type="caution">
    <text evidence="2">The sequence shown here is derived from an EMBL/GenBank/DDBJ whole genome shotgun (WGS) entry which is preliminary data.</text>
</comment>
<dbReference type="EMBL" id="DWWA01000053">
    <property type="protein sequence ID" value="HJC73183.1"/>
    <property type="molecule type" value="Genomic_DNA"/>
</dbReference>
<dbReference type="InterPro" id="IPR003497">
    <property type="entry name" value="BRO_N_domain"/>
</dbReference>